<dbReference type="SMART" id="SM00823">
    <property type="entry name" value="PKS_PP"/>
    <property type="match status" value="1"/>
</dbReference>
<dbReference type="PROSITE" id="PS50294">
    <property type="entry name" value="WD_REPEATS_REGION"/>
    <property type="match status" value="1"/>
</dbReference>
<dbReference type="AlphaFoldDB" id="A0A1Q9ET16"/>
<feature type="region of interest" description="Disordered" evidence="7">
    <location>
        <begin position="85"/>
        <end position="110"/>
    </location>
</feature>
<dbReference type="PROSITE" id="PS00678">
    <property type="entry name" value="WD_REPEATS_1"/>
    <property type="match status" value="1"/>
</dbReference>
<sequence length="1225" mass="131531">MSAPPAANDGAQAQAMQAFTWGAGESFVGRIASNGDHHGAVMESRCYVPRAIEVNLQEAHDKGTQLGAYVGEGISLSDWARFAASQDETQAPAEDAAPDGATSDDAQKRSSISAAIDSVKSWFGTAPEKGGKAAGVLRASLKGTKAMKQAKRDVDPNADLKPVQELQDSESAVTCVCFGQERLHRAYILFVTASKDGTVVVYRCYRTEMEIAMLAAEDFRGDNAAPPPDHSNIAVHSRLVGHSRAITSVFFNLLEDQLVTTSIDKSVRFWNVDTGEMLKVFTDSSPVPVAAFLPFNPQVFVAANSNAVLRLVNVQNGMVLQKLKVETEVRTLKFDDTGLFLLAGTKSGSIHVLEATDASTLKFKFKVQLARGDGQGPATMAKNEEQVQRRRLDENSKKLLEAEADGLASYYSQLAEDKNQNPKVREAALLYSVAESHVQDEEVEEALQKGTQALELFREAACKAGQQDTVRLLCGAERLKQSPDFAIDKAQAELRSFRADDDKRGQGCMLLALAECQLAKALAGEALSSIEEALPLLRAAGDKRLEALTNLLQARAQLRRCQSKDAILSAQSAIALSKEAGDRIGEGRCCNWLAMAQMDAGRPAEALSTAHTALEIAQEVSSPKLEVNSLQLLAKVHVFKEKSRPAVQFAERSLAVCRKMQQSKGEGSALHLLVSSLVQRGDLKRALKEAEGAMEEYETKGDKRAEASAHGALALVRQERHEFDLAASEQNQELEILKELGDKQSQLNSLLTLSAIHAAQKKASSAKEAAEEAKQLADDIQDKKGEVLATVALVNAQIADQKNDDAATTAQEALRAAQETEDRRLEAAALTAIGNVHSAKGEFGAAVGKLSEAKSLLLESGDRRGAAAALLSLADTHLSNQAPDSSIDCADEAKDICKDLDYKKGYADALRKLAAAHLAKDDEREAVKLALVAKKYCKAIEDIRGETALLHFLASSSLRKGDKHGQELQQLEGRKQGESQQGIQANRNLRNSAHEAVKRARAAVNIAKKNDDPYSEATALTHVAHGLAILNRGTEGLVCCRKAEDMFRECGAVGDQASAVCLSAEVANTMGNKSKALELANRALDLARRAEDGKVEGRVLGVMELIKGVQKQVQQEIPDAMFASPDTGGVPGAASAAPVAQGLDPDMVQSKLQHVVEQVAGGDEEVHLDTPLMESGLDSLSAVAFRNELSRQFAGIGSLPAALMFDYPSIRAITEHIVDRSKGLA</sequence>
<dbReference type="PANTHER" id="PTHR10098:SF108">
    <property type="entry name" value="TETRATRICOPEPTIDE REPEAT PROTEIN 28"/>
    <property type="match status" value="1"/>
</dbReference>
<keyword evidence="3 5" id="KW-0853">WD repeat</keyword>
<dbReference type="Gene3D" id="2.130.10.10">
    <property type="entry name" value="YVTN repeat-like/Quinoprotein amine dehydrogenase"/>
    <property type="match status" value="1"/>
</dbReference>
<dbReference type="OrthoDB" id="6108017at2759"/>
<reference evidence="9 10" key="1">
    <citation type="submission" date="2016-02" db="EMBL/GenBank/DDBJ databases">
        <title>Genome analysis of coral dinoflagellate symbionts highlights evolutionary adaptations to a symbiotic lifestyle.</title>
        <authorList>
            <person name="Aranda M."/>
            <person name="Li Y."/>
            <person name="Liew Y.J."/>
            <person name="Baumgarten S."/>
            <person name="Simakov O."/>
            <person name="Wilson M."/>
            <person name="Piel J."/>
            <person name="Ashoor H."/>
            <person name="Bougouffa S."/>
            <person name="Bajic V.B."/>
            <person name="Ryu T."/>
            <person name="Ravasi T."/>
            <person name="Bayer T."/>
            <person name="Micklem G."/>
            <person name="Kim H."/>
            <person name="Bhak J."/>
            <person name="Lajeunesse T.C."/>
            <person name="Voolstra C.R."/>
        </authorList>
    </citation>
    <scope>NUCLEOTIDE SEQUENCE [LARGE SCALE GENOMIC DNA]</scope>
    <source>
        <strain evidence="9 10">CCMP2467</strain>
    </source>
</reference>
<evidence type="ECO:0000313" key="9">
    <source>
        <dbReference type="EMBL" id="OLQ10553.1"/>
    </source>
</evidence>
<dbReference type="OMA" id="FREAACK"/>
<evidence type="ECO:0000256" key="7">
    <source>
        <dbReference type="SAM" id="MobiDB-lite"/>
    </source>
</evidence>
<dbReference type="InterPro" id="IPR020806">
    <property type="entry name" value="PKS_PP-bd"/>
</dbReference>
<dbReference type="PROSITE" id="PS50075">
    <property type="entry name" value="CARRIER"/>
    <property type="match status" value="1"/>
</dbReference>
<feature type="domain" description="Carrier" evidence="8">
    <location>
        <begin position="1143"/>
        <end position="1221"/>
    </location>
</feature>
<feature type="coiled-coil region" evidence="6">
    <location>
        <begin position="756"/>
        <end position="823"/>
    </location>
</feature>
<keyword evidence="1" id="KW-0596">Phosphopantetheine</keyword>
<keyword evidence="6" id="KW-0175">Coiled coil</keyword>
<dbReference type="Pfam" id="PF00550">
    <property type="entry name" value="PP-binding"/>
    <property type="match status" value="1"/>
</dbReference>
<dbReference type="Pfam" id="PF00400">
    <property type="entry name" value="WD40"/>
    <property type="match status" value="2"/>
</dbReference>
<proteinExistence type="predicted"/>
<evidence type="ECO:0000256" key="4">
    <source>
        <dbReference type="ARBA" id="ARBA00022737"/>
    </source>
</evidence>
<dbReference type="Proteomes" id="UP000186817">
    <property type="component" value="Unassembled WGS sequence"/>
</dbReference>
<dbReference type="Gene3D" id="1.25.40.10">
    <property type="entry name" value="Tetratricopeptide repeat domain"/>
    <property type="match status" value="3"/>
</dbReference>
<dbReference type="InterPro" id="IPR019734">
    <property type="entry name" value="TPR_rpt"/>
</dbReference>
<dbReference type="SUPFAM" id="SSF48452">
    <property type="entry name" value="TPR-like"/>
    <property type="match status" value="3"/>
</dbReference>
<dbReference type="SUPFAM" id="SSF47336">
    <property type="entry name" value="ACP-like"/>
    <property type="match status" value="1"/>
</dbReference>
<keyword evidence="2" id="KW-0597">Phosphoprotein</keyword>
<dbReference type="InterPro" id="IPR011990">
    <property type="entry name" value="TPR-like_helical_dom_sf"/>
</dbReference>
<dbReference type="InterPro" id="IPR009081">
    <property type="entry name" value="PP-bd_ACP"/>
</dbReference>
<organism evidence="9 10">
    <name type="scientific">Symbiodinium microadriaticum</name>
    <name type="common">Dinoflagellate</name>
    <name type="synonym">Zooxanthella microadriatica</name>
    <dbReference type="NCBI Taxonomy" id="2951"/>
    <lineage>
        <taxon>Eukaryota</taxon>
        <taxon>Sar</taxon>
        <taxon>Alveolata</taxon>
        <taxon>Dinophyceae</taxon>
        <taxon>Suessiales</taxon>
        <taxon>Symbiodiniaceae</taxon>
        <taxon>Symbiodinium</taxon>
    </lineage>
</organism>
<dbReference type="PANTHER" id="PTHR10098">
    <property type="entry name" value="RAPSYN-RELATED"/>
    <property type="match status" value="1"/>
</dbReference>
<evidence type="ECO:0000256" key="3">
    <source>
        <dbReference type="ARBA" id="ARBA00022574"/>
    </source>
</evidence>
<gene>
    <name evidence="9" type="primary">TTC28</name>
    <name evidence="9" type="ORF">AK812_SmicGene5734</name>
</gene>
<evidence type="ECO:0000313" key="10">
    <source>
        <dbReference type="Proteomes" id="UP000186817"/>
    </source>
</evidence>
<dbReference type="InterPro" id="IPR036736">
    <property type="entry name" value="ACP-like_sf"/>
</dbReference>
<evidence type="ECO:0000256" key="1">
    <source>
        <dbReference type="ARBA" id="ARBA00022450"/>
    </source>
</evidence>
<keyword evidence="10" id="KW-1185">Reference proteome</keyword>
<dbReference type="Pfam" id="PF13424">
    <property type="entry name" value="TPR_12"/>
    <property type="match status" value="1"/>
</dbReference>
<dbReference type="SUPFAM" id="SSF50978">
    <property type="entry name" value="WD40 repeat-like"/>
    <property type="match status" value="1"/>
</dbReference>
<dbReference type="InterPro" id="IPR036322">
    <property type="entry name" value="WD40_repeat_dom_sf"/>
</dbReference>
<dbReference type="SMART" id="SM00320">
    <property type="entry name" value="WD40"/>
    <property type="match status" value="4"/>
</dbReference>
<accession>A0A1Q9ET16</accession>
<evidence type="ECO:0000256" key="2">
    <source>
        <dbReference type="ARBA" id="ARBA00022553"/>
    </source>
</evidence>
<dbReference type="PROSITE" id="PS50082">
    <property type="entry name" value="WD_REPEATS_2"/>
    <property type="match status" value="1"/>
</dbReference>
<evidence type="ECO:0000256" key="6">
    <source>
        <dbReference type="SAM" id="Coils"/>
    </source>
</evidence>
<comment type="caution">
    <text evidence="9">The sequence shown here is derived from an EMBL/GenBank/DDBJ whole genome shotgun (WGS) entry which is preliminary data.</text>
</comment>
<name>A0A1Q9ET16_SYMMI</name>
<evidence type="ECO:0000256" key="5">
    <source>
        <dbReference type="PROSITE-ProRule" id="PRU00221"/>
    </source>
</evidence>
<dbReference type="InterPro" id="IPR019775">
    <property type="entry name" value="WD40_repeat_CS"/>
</dbReference>
<keyword evidence="4" id="KW-0677">Repeat</keyword>
<dbReference type="EMBL" id="LSRX01000076">
    <property type="protein sequence ID" value="OLQ10553.1"/>
    <property type="molecule type" value="Genomic_DNA"/>
</dbReference>
<dbReference type="InterPro" id="IPR015943">
    <property type="entry name" value="WD40/YVTN_repeat-like_dom_sf"/>
</dbReference>
<feature type="repeat" description="WD" evidence="5">
    <location>
        <begin position="239"/>
        <end position="280"/>
    </location>
</feature>
<evidence type="ECO:0000259" key="8">
    <source>
        <dbReference type="PROSITE" id="PS50075"/>
    </source>
</evidence>
<protein>
    <submittedName>
        <fullName evidence="9">Tetratricopeptide repeat protein 28</fullName>
    </submittedName>
</protein>
<dbReference type="GO" id="GO:0031177">
    <property type="term" value="F:phosphopantetheine binding"/>
    <property type="evidence" value="ECO:0007669"/>
    <property type="project" value="InterPro"/>
</dbReference>
<dbReference type="InterPro" id="IPR001680">
    <property type="entry name" value="WD40_rpt"/>
</dbReference>
<dbReference type="Gene3D" id="1.10.1200.10">
    <property type="entry name" value="ACP-like"/>
    <property type="match status" value="1"/>
</dbReference>
<dbReference type="SMART" id="SM00028">
    <property type="entry name" value="TPR"/>
    <property type="match status" value="8"/>
</dbReference>